<name>A0A243QB51_9ACTN</name>
<accession>A0A243QB51</accession>
<dbReference type="Proteomes" id="UP000194632">
    <property type="component" value="Unassembled WGS sequence"/>
</dbReference>
<evidence type="ECO:0008006" key="3">
    <source>
        <dbReference type="Google" id="ProtNLM"/>
    </source>
</evidence>
<dbReference type="Pfam" id="PF13459">
    <property type="entry name" value="Fer4_15"/>
    <property type="match status" value="1"/>
</dbReference>
<dbReference type="AlphaFoldDB" id="A0A243QB51"/>
<gene>
    <name evidence="1" type="ORF">CA982_10535</name>
</gene>
<evidence type="ECO:0000313" key="2">
    <source>
        <dbReference type="Proteomes" id="UP000194632"/>
    </source>
</evidence>
<reference evidence="1 2" key="1">
    <citation type="submission" date="2017-05" db="EMBL/GenBank/DDBJ databases">
        <title>Biotechnological potential of actinobacteria isolated from South African environments.</title>
        <authorList>
            <person name="Le Roes-Hill M."/>
            <person name="Prins A."/>
            <person name="Durrell K.A."/>
        </authorList>
    </citation>
    <scope>NUCLEOTIDE SEQUENCE [LARGE SCALE GENOMIC DNA]</scope>
    <source>
        <strain evidence="1">BS2</strain>
    </source>
</reference>
<comment type="caution">
    <text evidence="1">The sequence shown here is derived from an EMBL/GenBank/DDBJ whole genome shotgun (WGS) entry which is preliminary data.</text>
</comment>
<evidence type="ECO:0000313" key="1">
    <source>
        <dbReference type="EMBL" id="OUC78827.1"/>
    </source>
</evidence>
<sequence length="70" mass="7425">MVVSRRQWQAEVSLRCIGAGLCVAVAPAHFEFTEGRAQTTTDSIDTAEAVDVVRNAAHVCPAQAIAVSEI</sequence>
<dbReference type="EMBL" id="NGFO01000010">
    <property type="protein sequence ID" value="OUC78827.1"/>
    <property type="molecule type" value="Genomic_DNA"/>
</dbReference>
<protein>
    <recommendedName>
        <fullName evidence="3">Ferredoxin</fullName>
    </recommendedName>
</protein>
<dbReference type="STRING" id="417102.CA982_10535"/>
<organism evidence="1 2">
    <name type="scientific">Gordonia lacunae</name>
    <dbReference type="NCBI Taxonomy" id="417102"/>
    <lineage>
        <taxon>Bacteria</taxon>
        <taxon>Bacillati</taxon>
        <taxon>Actinomycetota</taxon>
        <taxon>Actinomycetes</taxon>
        <taxon>Mycobacteriales</taxon>
        <taxon>Gordoniaceae</taxon>
        <taxon>Gordonia</taxon>
    </lineage>
</organism>
<proteinExistence type="predicted"/>
<dbReference type="Gene3D" id="3.30.70.20">
    <property type="match status" value="1"/>
</dbReference>
<dbReference type="SUPFAM" id="SSF54862">
    <property type="entry name" value="4Fe-4S ferredoxins"/>
    <property type="match status" value="1"/>
</dbReference>
<keyword evidence="2" id="KW-1185">Reference proteome</keyword>